<sequence>MEESLLKILFQQGPFAALFVWLLLSTKKEAREREQKLMEHVDKMAIQFEKNTAALQQIERSLSGLEDEMKDMRERLRGA</sequence>
<reference evidence="2 3" key="1">
    <citation type="submission" date="2021-08" db="EMBL/GenBank/DDBJ databases">
        <title>Complete genome sequence of the strain Aneurinibacillus thermoaerophilus CCM 8960.</title>
        <authorList>
            <person name="Musilova J."/>
            <person name="Kourilova X."/>
            <person name="Pernicova I."/>
            <person name="Bezdicek M."/>
            <person name="Lengerova M."/>
            <person name="Obruca S."/>
            <person name="Sedlar K."/>
        </authorList>
    </citation>
    <scope>NUCLEOTIDE SEQUENCE [LARGE SCALE GENOMIC DNA]</scope>
    <source>
        <strain evidence="2 3">CCM 8960</strain>
    </source>
</reference>
<dbReference type="Pfam" id="PF10960">
    <property type="entry name" value="Holin_BhlA"/>
    <property type="match status" value="1"/>
</dbReference>
<proteinExistence type="predicted"/>
<dbReference type="GeneID" id="97141874"/>
<evidence type="ECO:0000313" key="2">
    <source>
        <dbReference type="EMBL" id="QYY41446.1"/>
    </source>
</evidence>
<organism evidence="2 3">
    <name type="scientific">Aneurinibacillus thermoaerophilus</name>
    <dbReference type="NCBI Taxonomy" id="143495"/>
    <lineage>
        <taxon>Bacteria</taxon>
        <taxon>Bacillati</taxon>
        <taxon>Bacillota</taxon>
        <taxon>Bacilli</taxon>
        <taxon>Bacillales</taxon>
        <taxon>Paenibacillaceae</taxon>
        <taxon>Aneurinibacillus group</taxon>
        <taxon>Aneurinibacillus</taxon>
    </lineage>
</organism>
<evidence type="ECO:0000313" key="3">
    <source>
        <dbReference type="Proteomes" id="UP000826616"/>
    </source>
</evidence>
<name>A0ABX8Y711_ANETH</name>
<protein>
    <submittedName>
        <fullName evidence="2">Bacteriocin uviB</fullName>
    </submittedName>
</protein>
<dbReference type="InterPro" id="IPR024405">
    <property type="entry name" value="Phage_BhlA/UviB"/>
</dbReference>
<dbReference type="RefSeq" id="WP_220558950.1">
    <property type="nucleotide sequence ID" value="NZ_CP080764.1"/>
</dbReference>
<feature type="coiled-coil region" evidence="1">
    <location>
        <begin position="48"/>
        <end position="75"/>
    </location>
</feature>
<keyword evidence="3" id="KW-1185">Reference proteome</keyword>
<dbReference type="EMBL" id="CP080764">
    <property type="protein sequence ID" value="QYY41446.1"/>
    <property type="molecule type" value="Genomic_DNA"/>
</dbReference>
<keyword evidence="1" id="KW-0175">Coiled coil</keyword>
<accession>A0ABX8Y711</accession>
<gene>
    <name evidence="2" type="ORF">K3F53_10880</name>
</gene>
<evidence type="ECO:0000256" key="1">
    <source>
        <dbReference type="SAM" id="Coils"/>
    </source>
</evidence>
<dbReference type="Proteomes" id="UP000826616">
    <property type="component" value="Chromosome"/>
</dbReference>